<proteinExistence type="predicted"/>
<evidence type="ECO:0000313" key="4">
    <source>
        <dbReference type="Proteomes" id="UP000693970"/>
    </source>
</evidence>
<reference evidence="3" key="2">
    <citation type="submission" date="2021-04" db="EMBL/GenBank/DDBJ databases">
        <authorList>
            <person name="Podell S."/>
        </authorList>
    </citation>
    <scope>NUCLEOTIDE SEQUENCE</scope>
    <source>
        <strain evidence="3">Hildebrandi</strain>
    </source>
</reference>
<sequence length="515" mass="59788">MKFQELHQHHQHLQQHQQRRIRRNRFLRWILYVSVVFTYTQWSRKWLLFPLSSTSSSLASFNAELLLNLSTVQTTTTIKSPKPLTMEQTTQPRLFVHIGKAGGTSIQVMVQKSTDKCHELKKGLVINKNINKHKKNINNNQDTIGNNSEEEEDQDQIQDQTCAIAQIESKRVHLKAGQDRYPYYQQFLVNVRNPIDRLISWYNYESQSFYKEPRWKDGGIASTNFQQLKECYPDGIGQIIYDGLLGDTVQKNDDTDDGSISSSITTTTNLQSKSTASRCRKLAKDCLRGDIMCFGHNFYNYEVYGEDLLRWKLTTTTTTTTSPEPKNDIRVDVIRSEHSMEDFETIIQLWTQPVVDAKMKTKTRSFLNLNKINNNDDNQETSFQLTDYVRGLYGKVRTIEDYQVKPKKALGNGGKNNNNNNNNKNNNAQDKNDVIAPVNKSVSQEAVTALCRWICTELKTYKYLLQIADNLSEYDVQTSFNELDERCQINVDQECGTDWEYRNIKQQKKVFDMPW</sequence>
<feature type="region of interest" description="Disordered" evidence="1">
    <location>
        <begin position="137"/>
        <end position="157"/>
    </location>
</feature>
<keyword evidence="4" id="KW-1185">Reference proteome</keyword>
<protein>
    <submittedName>
        <fullName evidence="3">Sulfotransferase family protein</fullName>
    </submittedName>
</protein>
<keyword evidence="2" id="KW-1133">Transmembrane helix</keyword>
<comment type="caution">
    <text evidence="3">The sequence shown here is derived from an EMBL/GenBank/DDBJ whole genome shotgun (WGS) entry which is preliminary data.</text>
</comment>
<keyword evidence="2" id="KW-0472">Membrane</keyword>
<evidence type="ECO:0000256" key="2">
    <source>
        <dbReference type="SAM" id="Phobius"/>
    </source>
</evidence>
<dbReference type="Pfam" id="PF03567">
    <property type="entry name" value="Sulfotransfer_2"/>
    <property type="match status" value="1"/>
</dbReference>
<feature type="transmembrane region" description="Helical" evidence="2">
    <location>
        <begin position="26"/>
        <end position="42"/>
    </location>
</feature>
<keyword evidence="2" id="KW-0812">Transmembrane</keyword>
<name>A0A9K3M1W9_9STRA</name>
<dbReference type="Proteomes" id="UP000693970">
    <property type="component" value="Unassembled WGS sequence"/>
</dbReference>
<evidence type="ECO:0000256" key="1">
    <source>
        <dbReference type="SAM" id="MobiDB-lite"/>
    </source>
</evidence>
<reference evidence="3" key="1">
    <citation type="journal article" date="2021" name="Sci. Rep.">
        <title>Diploid genomic architecture of Nitzschia inconspicua, an elite biomass production diatom.</title>
        <authorList>
            <person name="Oliver A."/>
            <person name="Podell S."/>
            <person name="Pinowska A."/>
            <person name="Traller J.C."/>
            <person name="Smith S.R."/>
            <person name="McClure R."/>
            <person name="Beliaev A."/>
            <person name="Bohutskyi P."/>
            <person name="Hill E.A."/>
            <person name="Rabines A."/>
            <person name="Zheng H."/>
            <person name="Allen L.Z."/>
            <person name="Kuo A."/>
            <person name="Grigoriev I.V."/>
            <person name="Allen A.E."/>
            <person name="Hazlebeck D."/>
            <person name="Allen E.E."/>
        </authorList>
    </citation>
    <scope>NUCLEOTIDE SEQUENCE</scope>
    <source>
        <strain evidence="3">Hildebrandi</strain>
    </source>
</reference>
<accession>A0A9K3M1W9</accession>
<feature type="compositionally biased region" description="Low complexity" evidence="1">
    <location>
        <begin position="415"/>
        <end position="427"/>
    </location>
</feature>
<feature type="compositionally biased region" description="Low complexity" evidence="1">
    <location>
        <begin position="137"/>
        <end position="147"/>
    </location>
</feature>
<gene>
    <name evidence="3" type="ORF">IV203_019991</name>
</gene>
<organism evidence="3 4">
    <name type="scientific">Nitzschia inconspicua</name>
    <dbReference type="NCBI Taxonomy" id="303405"/>
    <lineage>
        <taxon>Eukaryota</taxon>
        <taxon>Sar</taxon>
        <taxon>Stramenopiles</taxon>
        <taxon>Ochrophyta</taxon>
        <taxon>Bacillariophyta</taxon>
        <taxon>Bacillariophyceae</taxon>
        <taxon>Bacillariophycidae</taxon>
        <taxon>Bacillariales</taxon>
        <taxon>Bacillariaceae</taxon>
        <taxon>Nitzschia</taxon>
    </lineage>
</organism>
<dbReference type="OrthoDB" id="53856at2759"/>
<dbReference type="EMBL" id="JAGRRH010000004">
    <property type="protein sequence ID" value="KAG7371421.1"/>
    <property type="molecule type" value="Genomic_DNA"/>
</dbReference>
<dbReference type="GO" id="GO:0008146">
    <property type="term" value="F:sulfotransferase activity"/>
    <property type="evidence" value="ECO:0007669"/>
    <property type="project" value="InterPro"/>
</dbReference>
<evidence type="ECO:0000313" key="3">
    <source>
        <dbReference type="EMBL" id="KAG7371421.1"/>
    </source>
</evidence>
<dbReference type="GO" id="GO:0016020">
    <property type="term" value="C:membrane"/>
    <property type="evidence" value="ECO:0007669"/>
    <property type="project" value="InterPro"/>
</dbReference>
<feature type="region of interest" description="Disordered" evidence="1">
    <location>
        <begin position="406"/>
        <end position="431"/>
    </location>
</feature>
<dbReference type="AlphaFoldDB" id="A0A9K3M1W9"/>
<dbReference type="InterPro" id="IPR005331">
    <property type="entry name" value="Sulfotransferase"/>
</dbReference>